<dbReference type="EMBL" id="LNYV01000036">
    <property type="protein sequence ID" value="KTD55240.1"/>
    <property type="molecule type" value="Genomic_DNA"/>
</dbReference>
<gene>
    <name evidence="1" type="ORF">Lsai_2832</name>
</gene>
<dbReference type="Proteomes" id="UP000054621">
    <property type="component" value="Unassembled WGS sequence"/>
</dbReference>
<dbReference type="eggNOG" id="ENOG5031DRC">
    <property type="taxonomic scope" value="Bacteria"/>
</dbReference>
<dbReference type="Pfam" id="PF18632">
    <property type="entry name" value="DUF5630"/>
    <property type="match status" value="1"/>
</dbReference>
<protein>
    <recommendedName>
        <fullName evidence="3">Ankyrin repeat protein</fullName>
    </recommendedName>
</protein>
<organism evidence="1 2">
    <name type="scientific">Legionella sainthelensi</name>
    <dbReference type="NCBI Taxonomy" id="28087"/>
    <lineage>
        <taxon>Bacteria</taxon>
        <taxon>Pseudomonadati</taxon>
        <taxon>Pseudomonadota</taxon>
        <taxon>Gammaproteobacteria</taxon>
        <taxon>Legionellales</taxon>
        <taxon>Legionellaceae</taxon>
        <taxon>Legionella</taxon>
    </lineage>
</organism>
<evidence type="ECO:0008006" key="3">
    <source>
        <dbReference type="Google" id="ProtNLM"/>
    </source>
</evidence>
<comment type="caution">
    <text evidence="1">The sequence shown here is derived from an EMBL/GenBank/DDBJ whole genome shotgun (WGS) entry which is preliminary data.</text>
</comment>
<evidence type="ECO:0000313" key="1">
    <source>
        <dbReference type="EMBL" id="KTD55240.1"/>
    </source>
</evidence>
<accession>A0A0W0YE57</accession>
<dbReference type="OrthoDB" id="5649854at2"/>
<name>A0A0W0YE57_9GAMM</name>
<dbReference type="PATRIC" id="fig|28087.4.peg.3039"/>
<dbReference type="InterPro" id="IPR040808">
    <property type="entry name" value="DUF5630"/>
</dbReference>
<reference evidence="1 2" key="1">
    <citation type="submission" date="2015-11" db="EMBL/GenBank/DDBJ databases">
        <title>Genomic analysis of 38 Legionella species identifies large and diverse effector repertoires.</title>
        <authorList>
            <person name="Burstein D."/>
            <person name="Amaro F."/>
            <person name="Zusman T."/>
            <person name="Lifshitz Z."/>
            <person name="Cohen O."/>
            <person name="Gilbert J.A."/>
            <person name="Pupko T."/>
            <person name="Shuman H.A."/>
            <person name="Segal G."/>
        </authorList>
    </citation>
    <scope>NUCLEOTIDE SEQUENCE [LARGE SCALE GENOMIC DNA]</scope>
    <source>
        <strain evidence="1 2">Mt.St.Helens-4</strain>
    </source>
</reference>
<sequence length="284" mass="32594">MRCSVEIVPPDLQPQPNLADQIFISSLDSNNFNEQEFFSQVTLTSLSFIVKIAKFSVRFVTVCEKSEYDTLWKQLYSALGLIITKDKPCAKAFFAHDEERVNHFMLLRGAYYFHLSQQAFDAKEKAFSTLELYWLNQAMKFESIHANQRYIQFLYQKLDTIGSHTEHGKILIEAINLCKTNLNQYGSYAYMMLAEAFFRYAVWEQKSGNFSRAKSAISASVNACIKAKNYLNQSIFSIHNASLGEGLKRSNSLGLECPEEVLLFLNNWAINNLQEQELSAVTEY</sequence>
<proteinExistence type="predicted"/>
<dbReference type="AlphaFoldDB" id="A0A0W0YE57"/>
<evidence type="ECO:0000313" key="2">
    <source>
        <dbReference type="Proteomes" id="UP000054621"/>
    </source>
</evidence>